<dbReference type="OrthoDB" id="2352828at2759"/>
<name>A0A8H3X3K4_GIGMA</name>
<evidence type="ECO:0000313" key="2">
    <source>
        <dbReference type="Proteomes" id="UP000439903"/>
    </source>
</evidence>
<dbReference type="EMBL" id="WTPW01002026">
    <property type="protein sequence ID" value="KAF0400967.1"/>
    <property type="molecule type" value="Genomic_DNA"/>
</dbReference>
<proteinExistence type="predicted"/>
<evidence type="ECO:0000313" key="1">
    <source>
        <dbReference type="EMBL" id="KAF0400967.1"/>
    </source>
</evidence>
<protein>
    <submittedName>
        <fullName evidence="1">Uncharacterized protein</fullName>
    </submittedName>
</protein>
<gene>
    <name evidence="1" type="ORF">F8M41_009499</name>
</gene>
<keyword evidence="2" id="KW-1185">Reference proteome</keyword>
<organism evidence="1 2">
    <name type="scientific">Gigaspora margarita</name>
    <dbReference type="NCBI Taxonomy" id="4874"/>
    <lineage>
        <taxon>Eukaryota</taxon>
        <taxon>Fungi</taxon>
        <taxon>Fungi incertae sedis</taxon>
        <taxon>Mucoromycota</taxon>
        <taxon>Glomeromycotina</taxon>
        <taxon>Glomeromycetes</taxon>
        <taxon>Diversisporales</taxon>
        <taxon>Gigasporaceae</taxon>
        <taxon>Gigaspora</taxon>
    </lineage>
</organism>
<dbReference type="Proteomes" id="UP000439903">
    <property type="component" value="Unassembled WGS sequence"/>
</dbReference>
<comment type="caution">
    <text evidence="1">The sequence shown here is derived from an EMBL/GenBank/DDBJ whole genome shotgun (WGS) entry which is preliminary data.</text>
</comment>
<accession>A0A8H3X3K4</accession>
<dbReference type="AlphaFoldDB" id="A0A8H3X3K4"/>
<reference evidence="1 2" key="1">
    <citation type="journal article" date="2019" name="Environ. Microbiol.">
        <title>At the nexus of three kingdoms: the genome of the mycorrhizal fungus Gigaspora margarita provides insights into plant, endobacterial and fungal interactions.</title>
        <authorList>
            <person name="Venice F."/>
            <person name="Ghignone S."/>
            <person name="Salvioli di Fossalunga A."/>
            <person name="Amselem J."/>
            <person name="Novero M."/>
            <person name="Xianan X."/>
            <person name="Sedzielewska Toro K."/>
            <person name="Morin E."/>
            <person name="Lipzen A."/>
            <person name="Grigoriev I.V."/>
            <person name="Henrissat B."/>
            <person name="Martin F.M."/>
            <person name="Bonfante P."/>
        </authorList>
    </citation>
    <scope>NUCLEOTIDE SEQUENCE [LARGE SCALE GENOMIC DNA]</scope>
    <source>
        <strain evidence="1 2">BEG34</strain>
    </source>
</reference>
<sequence length="176" mass="21159">MSESEPKKKRKTTKTDVYVRRINNEELFPPTVSPVVTKSRTYDPNEWKSLNQTLQDKKKQHKIDQDWAEVYSKFIQFELIYNKVNEKTYLFENHKDKEINKLIKQSIPDGLSTEISRWRKAFDLAVLIIESDDISLEDFLVEIRDLNITFNYLQEVDKEEFQNLFDLIVEKYKKMQ</sequence>